<evidence type="ECO:0000256" key="7">
    <source>
        <dbReference type="ARBA" id="ARBA00023141"/>
    </source>
</evidence>
<evidence type="ECO:0000256" key="4">
    <source>
        <dbReference type="ARBA" id="ARBA00022272"/>
    </source>
</evidence>
<evidence type="ECO:0000313" key="12">
    <source>
        <dbReference type="Proteomes" id="UP001596287"/>
    </source>
</evidence>
<dbReference type="Proteomes" id="UP001596287">
    <property type="component" value="Unassembled WGS sequence"/>
</dbReference>
<dbReference type="InterPro" id="IPR013785">
    <property type="entry name" value="Aldolase_TIM"/>
</dbReference>
<dbReference type="InterPro" id="IPR044643">
    <property type="entry name" value="TrpF_fam"/>
</dbReference>
<gene>
    <name evidence="9" type="primary">trpF</name>
    <name evidence="11" type="ORF">ACFPVY_07005</name>
</gene>
<evidence type="ECO:0000313" key="11">
    <source>
        <dbReference type="EMBL" id="MFC6096391.1"/>
    </source>
</evidence>
<dbReference type="InterPro" id="IPR011060">
    <property type="entry name" value="RibuloseP-bd_barrel"/>
</dbReference>
<dbReference type="HAMAP" id="MF_00135">
    <property type="entry name" value="PRAI"/>
    <property type="match status" value="1"/>
</dbReference>
<dbReference type="PANTHER" id="PTHR42894">
    <property type="entry name" value="N-(5'-PHOSPHORIBOSYL)ANTHRANILATE ISOMERASE"/>
    <property type="match status" value="1"/>
</dbReference>
<dbReference type="EC" id="5.3.1.24" evidence="3 9"/>
<accession>A0ABW1PML2</accession>
<dbReference type="InterPro" id="IPR001240">
    <property type="entry name" value="PRAI_dom"/>
</dbReference>
<evidence type="ECO:0000256" key="2">
    <source>
        <dbReference type="ARBA" id="ARBA00004664"/>
    </source>
</evidence>
<proteinExistence type="inferred from homology"/>
<comment type="caution">
    <text evidence="11">The sequence shown here is derived from an EMBL/GenBank/DDBJ whole genome shotgun (WGS) entry which is preliminary data.</text>
</comment>
<dbReference type="EMBL" id="JBHSQB010000005">
    <property type="protein sequence ID" value="MFC6096391.1"/>
    <property type="molecule type" value="Genomic_DNA"/>
</dbReference>
<dbReference type="GO" id="GO:0016853">
    <property type="term" value="F:isomerase activity"/>
    <property type="evidence" value="ECO:0007669"/>
    <property type="project" value="UniProtKB-KW"/>
</dbReference>
<comment type="catalytic activity">
    <reaction evidence="1 9">
        <text>N-(5-phospho-beta-D-ribosyl)anthranilate = 1-(2-carboxyphenylamino)-1-deoxy-D-ribulose 5-phosphate</text>
        <dbReference type="Rhea" id="RHEA:21540"/>
        <dbReference type="ChEBI" id="CHEBI:18277"/>
        <dbReference type="ChEBI" id="CHEBI:58613"/>
        <dbReference type="EC" id="5.3.1.24"/>
    </reaction>
</comment>
<evidence type="ECO:0000256" key="9">
    <source>
        <dbReference type="HAMAP-Rule" id="MF_00135"/>
    </source>
</evidence>
<dbReference type="PANTHER" id="PTHR42894:SF1">
    <property type="entry name" value="N-(5'-PHOSPHORIBOSYL)ANTHRANILATE ISOMERASE"/>
    <property type="match status" value="1"/>
</dbReference>
<dbReference type="Pfam" id="PF00697">
    <property type="entry name" value="PRAI"/>
    <property type="match status" value="1"/>
</dbReference>
<dbReference type="Gene3D" id="3.20.20.70">
    <property type="entry name" value="Aldolase class I"/>
    <property type="match status" value="1"/>
</dbReference>
<dbReference type="RefSeq" id="WP_379791258.1">
    <property type="nucleotide sequence ID" value="NZ_JBHSQB010000005.1"/>
</dbReference>
<organism evidence="11 12">
    <name type="scientific">Flavobacterium qiangtangense</name>
    <dbReference type="NCBI Taxonomy" id="1442595"/>
    <lineage>
        <taxon>Bacteria</taxon>
        <taxon>Pseudomonadati</taxon>
        <taxon>Bacteroidota</taxon>
        <taxon>Flavobacteriia</taxon>
        <taxon>Flavobacteriales</taxon>
        <taxon>Flavobacteriaceae</taxon>
        <taxon>Flavobacterium</taxon>
    </lineage>
</organism>
<keyword evidence="5 9" id="KW-0028">Amino-acid biosynthesis</keyword>
<evidence type="ECO:0000256" key="5">
    <source>
        <dbReference type="ARBA" id="ARBA00022605"/>
    </source>
</evidence>
<keyword evidence="8 9" id="KW-0413">Isomerase</keyword>
<keyword evidence="6 9" id="KW-0822">Tryptophan biosynthesis</keyword>
<name>A0ABW1PML2_9FLAO</name>
<evidence type="ECO:0000256" key="3">
    <source>
        <dbReference type="ARBA" id="ARBA00012572"/>
    </source>
</evidence>
<sequence>MKFSENILEISQLKPDFLGFIFYNKSPRNFESEIPDLPKEIKKVGVFVNASSEEILRKAKQHNLDFIQLHGNESAEFCNEIQTEIPVIKAFSIDEDFDFGTLNEYQNSCNYFLFDTKGKNHGGNGITFDWSLLDNYKIDKKYFLSGGIGLENAPKLLEFLKTKSAENCFAIDINSQFEKQPGLKNTAKIIEFKSKL</sequence>
<evidence type="ECO:0000256" key="1">
    <source>
        <dbReference type="ARBA" id="ARBA00001164"/>
    </source>
</evidence>
<keyword evidence="12" id="KW-1185">Reference proteome</keyword>
<evidence type="ECO:0000256" key="6">
    <source>
        <dbReference type="ARBA" id="ARBA00022822"/>
    </source>
</evidence>
<evidence type="ECO:0000256" key="8">
    <source>
        <dbReference type="ARBA" id="ARBA00023235"/>
    </source>
</evidence>
<evidence type="ECO:0000259" key="10">
    <source>
        <dbReference type="Pfam" id="PF00697"/>
    </source>
</evidence>
<protein>
    <recommendedName>
        <fullName evidence="4 9">N-(5'-phosphoribosyl)anthranilate isomerase</fullName>
        <shortName evidence="9">PRAI</shortName>
        <ecNumber evidence="3 9">5.3.1.24</ecNumber>
    </recommendedName>
</protein>
<keyword evidence="7 9" id="KW-0057">Aromatic amino acid biosynthesis</keyword>
<comment type="similarity">
    <text evidence="9">Belongs to the TrpF family.</text>
</comment>
<dbReference type="CDD" id="cd00405">
    <property type="entry name" value="PRAI"/>
    <property type="match status" value="1"/>
</dbReference>
<dbReference type="SUPFAM" id="SSF51366">
    <property type="entry name" value="Ribulose-phoshate binding barrel"/>
    <property type="match status" value="1"/>
</dbReference>
<comment type="pathway">
    <text evidence="2 9">Amino-acid biosynthesis; L-tryptophan biosynthesis; L-tryptophan from chorismate: step 3/5.</text>
</comment>
<feature type="domain" description="N-(5'phosphoribosyl) anthranilate isomerase (PRAI)" evidence="10">
    <location>
        <begin position="5"/>
        <end position="192"/>
    </location>
</feature>
<reference evidence="12" key="1">
    <citation type="journal article" date="2019" name="Int. J. Syst. Evol. Microbiol.">
        <title>The Global Catalogue of Microorganisms (GCM) 10K type strain sequencing project: providing services to taxonomists for standard genome sequencing and annotation.</title>
        <authorList>
            <consortium name="The Broad Institute Genomics Platform"/>
            <consortium name="The Broad Institute Genome Sequencing Center for Infectious Disease"/>
            <person name="Wu L."/>
            <person name="Ma J."/>
        </authorList>
    </citation>
    <scope>NUCLEOTIDE SEQUENCE [LARGE SCALE GENOMIC DNA]</scope>
    <source>
        <strain evidence="12">CCUG 49679</strain>
    </source>
</reference>